<protein>
    <submittedName>
        <fullName evidence="1">Uncharacterized protein</fullName>
    </submittedName>
</protein>
<proteinExistence type="predicted"/>
<organism evidence="1 2">
    <name type="scientific">Paenibacillus antibioticophila</name>
    <dbReference type="NCBI Taxonomy" id="1274374"/>
    <lineage>
        <taxon>Bacteria</taxon>
        <taxon>Bacillati</taxon>
        <taxon>Bacillota</taxon>
        <taxon>Bacilli</taxon>
        <taxon>Bacillales</taxon>
        <taxon>Paenibacillaceae</taxon>
        <taxon>Paenibacillus</taxon>
    </lineage>
</organism>
<keyword evidence="2" id="KW-1185">Reference proteome</keyword>
<dbReference type="Proteomes" id="UP000681162">
    <property type="component" value="Unassembled WGS sequence"/>
</dbReference>
<dbReference type="RefSeq" id="WP_212938538.1">
    <property type="nucleotide sequence ID" value="NZ_BORR01000003.1"/>
</dbReference>
<dbReference type="EMBL" id="BORR01000003">
    <property type="protein sequence ID" value="GIO36186.1"/>
    <property type="molecule type" value="Genomic_DNA"/>
</dbReference>
<comment type="caution">
    <text evidence="1">The sequence shown here is derived from an EMBL/GenBank/DDBJ whole genome shotgun (WGS) entry which is preliminary data.</text>
</comment>
<gene>
    <name evidence="1" type="ORF">J41TS12_10470</name>
</gene>
<name>A0A919XNB4_9BACL</name>
<reference evidence="1 2" key="1">
    <citation type="submission" date="2021-03" db="EMBL/GenBank/DDBJ databases">
        <title>Antimicrobial resistance genes in bacteria isolated from Japanese honey, and their potential for conferring macrolide and lincosamide resistance in the American foulbrood pathogen Paenibacillus larvae.</title>
        <authorList>
            <person name="Okamoto M."/>
            <person name="Kumagai M."/>
            <person name="Kanamori H."/>
            <person name="Takamatsu D."/>
        </authorList>
    </citation>
    <scope>NUCLEOTIDE SEQUENCE [LARGE SCALE GENOMIC DNA]</scope>
    <source>
        <strain evidence="1 2">J41TS12</strain>
    </source>
</reference>
<sequence>MKVIVNGQVKELNIIDQKTGVNYVRDFIGNYGALVDGQFTWDEEQGAFLASEETYDWWEKVLGDHQALENRICELGEVHDPHEVAHIVNDASDVDLEDMAAAVNMALDASYGIL</sequence>
<evidence type="ECO:0000313" key="1">
    <source>
        <dbReference type="EMBL" id="GIO36186.1"/>
    </source>
</evidence>
<dbReference type="AlphaFoldDB" id="A0A919XNB4"/>
<accession>A0A919XNB4</accession>
<evidence type="ECO:0000313" key="2">
    <source>
        <dbReference type="Proteomes" id="UP000681162"/>
    </source>
</evidence>